<dbReference type="InterPro" id="IPR032675">
    <property type="entry name" value="LRR_dom_sf"/>
</dbReference>
<protein>
    <submittedName>
        <fullName evidence="1">Uncharacterized protein</fullName>
    </submittedName>
</protein>
<proteinExistence type="predicted"/>
<name>A0A7S0MU75_9CRYP</name>
<dbReference type="Gene3D" id="3.80.10.10">
    <property type="entry name" value="Ribonuclease Inhibitor"/>
    <property type="match status" value="1"/>
</dbReference>
<dbReference type="AlphaFoldDB" id="A0A7S0MU75"/>
<accession>A0A7S0MU75</accession>
<evidence type="ECO:0000313" key="1">
    <source>
        <dbReference type="EMBL" id="CAD8649651.1"/>
    </source>
</evidence>
<gene>
    <name evidence="1" type="ORF">CCUR1050_LOCUS26194</name>
</gene>
<organism evidence="1">
    <name type="scientific">Cryptomonas curvata</name>
    <dbReference type="NCBI Taxonomy" id="233186"/>
    <lineage>
        <taxon>Eukaryota</taxon>
        <taxon>Cryptophyceae</taxon>
        <taxon>Cryptomonadales</taxon>
        <taxon>Cryptomonadaceae</taxon>
        <taxon>Cryptomonas</taxon>
    </lineage>
</organism>
<dbReference type="SUPFAM" id="SSF52047">
    <property type="entry name" value="RNI-like"/>
    <property type="match status" value="1"/>
</dbReference>
<reference evidence="1" key="1">
    <citation type="submission" date="2021-01" db="EMBL/GenBank/DDBJ databases">
        <authorList>
            <person name="Corre E."/>
            <person name="Pelletier E."/>
            <person name="Niang G."/>
            <person name="Scheremetjew M."/>
            <person name="Finn R."/>
            <person name="Kale V."/>
            <person name="Holt S."/>
            <person name="Cochrane G."/>
            <person name="Meng A."/>
            <person name="Brown T."/>
            <person name="Cohen L."/>
        </authorList>
    </citation>
    <scope>NUCLEOTIDE SEQUENCE</scope>
    <source>
        <strain evidence="1">CCAP979/52</strain>
    </source>
</reference>
<dbReference type="EMBL" id="HBEZ01047583">
    <property type="protein sequence ID" value="CAD8649651.1"/>
    <property type="molecule type" value="Transcribed_RNA"/>
</dbReference>
<sequence>MKTLVLSEIGIQSAGATALAKGLLHNRNLLNLNLYGNMIQDYGMKEIGKALEVNVVLKTLNLGRSISEEYYGFQCDAPQTGKTCKVCRQTQIQLHNSDSIFSEYAENHK</sequence>